<comment type="caution">
    <text evidence="2">The sequence shown here is derived from an EMBL/GenBank/DDBJ whole genome shotgun (WGS) entry which is preliminary data.</text>
</comment>
<evidence type="ECO:0000313" key="2">
    <source>
        <dbReference type="EMBL" id="KAG2445497.1"/>
    </source>
</evidence>
<reference evidence="2" key="1">
    <citation type="journal article" date="2020" name="bioRxiv">
        <title>Comparative genomics of Chlamydomonas.</title>
        <authorList>
            <person name="Craig R.J."/>
            <person name="Hasan A.R."/>
            <person name="Ness R.W."/>
            <person name="Keightley P.D."/>
        </authorList>
    </citation>
    <scope>NUCLEOTIDE SEQUENCE</scope>
    <source>
        <strain evidence="2">SAG 7.73</strain>
    </source>
</reference>
<name>A0A835WDN7_CHLIN</name>
<gene>
    <name evidence="2" type="ORF">HXX76_000113</name>
</gene>
<evidence type="ECO:0000256" key="1">
    <source>
        <dbReference type="SAM" id="MobiDB-lite"/>
    </source>
</evidence>
<accession>A0A835WDN7</accession>
<feature type="compositionally biased region" description="Gly residues" evidence="1">
    <location>
        <begin position="134"/>
        <end position="143"/>
    </location>
</feature>
<dbReference type="EMBL" id="JAEHOC010000001">
    <property type="protein sequence ID" value="KAG2445497.1"/>
    <property type="molecule type" value="Genomic_DNA"/>
</dbReference>
<dbReference type="Proteomes" id="UP000650467">
    <property type="component" value="Unassembled WGS sequence"/>
</dbReference>
<feature type="compositionally biased region" description="Polar residues" evidence="1">
    <location>
        <begin position="1"/>
        <end position="22"/>
    </location>
</feature>
<organism evidence="2 3">
    <name type="scientific">Chlamydomonas incerta</name>
    <dbReference type="NCBI Taxonomy" id="51695"/>
    <lineage>
        <taxon>Eukaryota</taxon>
        <taxon>Viridiplantae</taxon>
        <taxon>Chlorophyta</taxon>
        <taxon>core chlorophytes</taxon>
        <taxon>Chlorophyceae</taxon>
        <taxon>CS clade</taxon>
        <taxon>Chlamydomonadales</taxon>
        <taxon>Chlamydomonadaceae</taxon>
        <taxon>Chlamydomonas</taxon>
    </lineage>
</organism>
<feature type="region of interest" description="Disordered" evidence="1">
    <location>
        <begin position="126"/>
        <end position="148"/>
    </location>
</feature>
<sequence length="370" mass="37400">MLQTPSTRGREFSSSGDGNSSKGFAVIGHGYRKAHGAATAAVEPPEAPEDTQQGASGCTAMAVSAVAIASAAAATAAHSRRQDPAASAAAAAGADRILATVQDPDTAEMAGPLVLLGEAHVPVNPVRQQQQQRGEGGGYGGALLPGSGRLLEAPEQQHTPHLQLDGLGRATAPTRAWGYCPAGGAAAPAGGPPVPRATAPAAQVLRHRRLFGYTGRDALYDVLNQLGGSSSGDDEAAQMLHSEGLPATPRADTAARLPAPSTAPPAWHVVQLVPQQALLQAWAAQHHQQCLQHPGASPSATGECASVWSGCRTSTTTTTNTMRLSVTLGGVCVGLVSGTEIQDVHQDTDGGVAAQTTNTTQPGAAVTAAY</sequence>
<feature type="region of interest" description="Disordered" evidence="1">
    <location>
        <begin position="1"/>
        <end position="55"/>
    </location>
</feature>
<evidence type="ECO:0000313" key="3">
    <source>
        <dbReference type="Proteomes" id="UP000650467"/>
    </source>
</evidence>
<protein>
    <submittedName>
        <fullName evidence="2">Uncharacterized protein</fullName>
    </submittedName>
</protein>
<proteinExistence type="predicted"/>
<keyword evidence="3" id="KW-1185">Reference proteome</keyword>
<dbReference type="AlphaFoldDB" id="A0A835WDN7"/>